<name>A0A9X1XMU0_9VIBR</name>
<dbReference type="GO" id="GO:0051082">
    <property type="term" value="F:unfolded protein binding"/>
    <property type="evidence" value="ECO:0007669"/>
    <property type="project" value="TreeGrafter"/>
</dbReference>
<evidence type="ECO:0000256" key="5">
    <source>
        <dbReference type="SAM" id="SignalP"/>
    </source>
</evidence>
<dbReference type="Proteomes" id="UP001139559">
    <property type="component" value="Unassembled WGS sequence"/>
</dbReference>
<evidence type="ECO:0000256" key="2">
    <source>
        <dbReference type="ARBA" id="ARBA00008441"/>
    </source>
</evidence>
<gene>
    <name evidence="6" type="ORF">KP803_18580</name>
</gene>
<feature type="signal peptide" evidence="5">
    <location>
        <begin position="1"/>
        <end position="25"/>
    </location>
</feature>
<dbReference type="AlphaFoldDB" id="A0A9X1XMU0"/>
<comment type="similarity">
    <text evidence="2">Belongs to the CpxP/Spy family.</text>
</comment>
<evidence type="ECO:0000256" key="1">
    <source>
        <dbReference type="ARBA" id="ARBA00004418"/>
    </source>
</evidence>
<comment type="caution">
    <text evidence="6">The sequence shown here is derived from an EMBL/GenBank/DDBJ whole genome shotgun (WGS) entry which is preliminary data.</text>
</comment>
<feature type="chain" id="PRO_5040854962" evidence="5">
    <location>
        <begin position="26"/>
        <end position="167"/>
    </location>
</feature>
<dbReference type="EMBL" id="JAJHVV010000013">
    <property type="protein sequence ID" value="MCK6265275.1"/>
    <property type="molecule type" value="Genomic_DNA"/>
</dbReference>
<proteinExistence type="inferred from homology"/>
<keyword evidence="4" id="KW-0574">Periplasm</keyword>
<reference evidence="6" key="1">
    <citation type="submission" date="2021-11" db="EMBL/GenBank/DDBJ databases">
        <title>Vibrio ZSDE26 sp. nov. and Vibrio ZSDZ34 sp. nov., isolated from coastal seawater in Qingdao.</title>
        <authorList>
            <person name="Zhang P."/>
        </authorList>
    </citation>
    <scope>NUCLEOTIDE SEQUENCE</scope>
    <source>
        <strain evidence="6">ZSDE26</strain>
    </source>
</reference>
<evidence type="ECO:0000256" key="3">
    <source>
        <dbReference type="ARBA" id="ARBA00022729"/>
    </source>
</evidence>
<organism evidence="6 7">
    <name type="scientific">Vibrio amylolyticus</name>
    <dbReference type="NCBI Taxonomy" id="2847292"/>
    <lineage>
        <taxon>Bacteria</taxon>
        <taxon>Pseudomonadati</taxon>
        <taxon>Pseudomonadota</taxon>
        <taxon>Gammaproteobacteria</taxon>
        <taxon>Vibrionales</taxon>
        <taxon>Vibrionaceae</taxon>
        <taxon>Vibrio</taxon>
    </lineage>
</organism>
<dbReference type="PIRSF" id="PIRSF034445">
    <property type="entry name" value="CpxP_Spy"/>
    <property type="match status" value="1"/>
</dbReference>
<dbReference type="GO" id="GO:0030288">
    <property type="term" value="C:outer membrane-bounded periplasmic space"/>
    <property type="evidence" value="ECO:0007669"/>
    <property type="project" value="TreeGrafter"/>
</dbReference>
<dbReference type="RefSeq" id="WP_248010346.1">
    <property type="nucleotide sequence ID" value="NZ_JAJHVV010000013.1"/>
</dbReference>
<dbReference type="InterPro" id="IPR052211">
    <property type="entry name" value="Cpx_auxiliary_protein"/>
</dbReference>
<protein>
    <submittedName>
        <fullName evidence="6">CpxP family protein</fullName>
    </submittedName>
</protein>
<evidence type="ECO:0000256" key="4">
    <source>
        <dbReference type="ARBA" id="ARBA00022764"/>
    </source>
</evidence>
<evidence type="ECO:0000313" key="7">
    <source>
        <dbReference type="Proteomes" id="UP001139559"/>
    </source>
</evidence>
<dbReference type="InterPro" id="IPR012899">
    <property type="entry name" value="LTXXQ"/>
</dbReference>
<keyword evidence="7" id="KW-1185">Reference proteome</keyword>
<evidence type="ECO:0000313" key="6">
    <source>
        <dbReference type="EMBL" id="MCK6265275.1"/>
    </source>
</evidence>
<dbReference type="Pfam" id="PF07813">
    <property type="entry name" value="LTXXQ"/>
    <property type="match status" value="1"/>
</dbReference>
<comment type="subcellular location">
    <subcellularLocation>
        <location evidence="1">Periplasm</location>
    </subcellularLocation>
</comment>
<keyword evidence="3 5" id="KW-0732">Signal</keyword>
<dbReference type="NCBIfam" id="NF009391">
    <property type="entry name" value="PRK12750.1"/>
    <property type="match status" value="1"/>
</dbReference>
<dbReference type="Gene3D" id="1.20.120.1490">
    <property type="match status" value="1"/>
</dbReference>
<dbReference type="PANTHER" id="PTHR38102">
    <property type="entry name" value="PERIPLASMIC CHAPERONE SPY"/>
    <property type="match status" value="1"/>
</dbReference>
<dbReference type="PANTHER" id="PTHR38102:SF1">
    <property type="entry name" value="PERIPLASMIC CHAPERONE SPY"/>
    <property type="match status" value="1"/>
</dbReference>
<accession>A0A9X1XMU0</accession>
<dbReference type="CDD" id="cd09916">
    <property type="entry name" value="CpxP_like"/>
    <property type="match status" value="1"/>
</dbReference>
<sequence>MNTTKKLVLAAAILPLTFATASAYAFGGNSHHKGGKGGCSGGFDRSIVRQLDLTDEQKDQLKEMRETSKSERKAHHQGNFEAKQAEMQAYHQQIQALVLADSFDEAAANELAKQMVEKQTERRVNKLAQQQKMLSVLTEEQKAQFVELQQERMQKCSDKMQKRMHES</sequence>